<reference evidence="2" key="2">
    <citation type="submission" date="2020-09" db="EMBL/GenBank/DDBJ databases">
        <authorList>
            <person name="Sun Q."/>
            <person name="Ohkuma M."/>
        </authorList>
    </citation>
    <scope>NUCLEOTIDE SEQUENCE</scope>
    <source>
        <strain evidence="2">JCM 4834</strain>
    </source>
</reference>
<proteinExistence type="predicted"/>
<comment type="caution">
    <text evidence="2">The sequence shown here is derived from an EMBL/GenBank/DDBJ whole genome shotgun (WGS) entry which is preliminary data.</text>
</comment>
<dbReference type="EMBL" id="BMVX01000038">
    <property type="protein sequence ID" value="GGZ94911.1"/>
    <property type="molecule type" value="Genomic_DNA"/>
</dbReference>
<evidence type="ECO:0000313" key="2">
    <source>
        <dbReference type="EMBL" id="GGZ94911.1"/>
    </source>
</evidence>
<feature type="compositionally biased region" description="Low complexity" evidence="1">
    <location>
        <begin position="22"/>
        <end position="31"/>
    </location>
</feature>
<organism evidence="2 3">
    <name type="scientific">Streptomyces subrutilus</name>
    <dbReference type="NCBI Taxonomy" id="36818"/>
    <lineage>
        <taxon>Bacteria</taxon>
        <taxon>Bacillati</taxon>
        <taxon>Actinomycetota</taxon>
        <taxon>Actinomycetes</taxon>
        <taxon>Kitasatosporales</taxon>
        <taxon>Streptomycetaceae</taxon>
        <taxon>Streptomyces</taxon>
    </lineage>
</organism>
<sequence>MNGLPRPVPFRKVTPLHAGADPVQHPVHHLPVIPPPAATPITHRQKRLQPLPLSIRQIISMSHRSINGSADRRDAALSQLLEAGKIPAVQPLPQLCGFLARQ</sequence>
<feature type="region of interest" description="Disordered" evidence="1">
    <location>
        <begin position="1"/>
        <end position="39"/>
    </location>
</feature>
<gene>
    <name evidence="2" type="ORF">GCM10010371_63460</name>
</gene>
<dbReference type="AlphaFoldDB" id="A0A918RDL5"/>
<name>A0A918RDL5_9ACTN</name>
<evidence type="ECO:0000313" key="3">
    <source>
        <dbReference type="Proteomes" id="UP000634660"/>
    </source>
</evidence>
<dbReference type="Proteomes" id="UP000634660">
    <property type="component" value="Unassembled WGS sequence"/>
</dbReference>
<evidence type="ECO:0000256" key="1">
    <source>
        <dbReference type="SAM" id="MobiDB-lite"/>
    </source>
</evidence>
<reference evidence="2" key="1">
    <citation type="journal article" date="2014" name="Int. J. Syst. Evol. Microbiol.">
        <title>Complete genome sequence of Corynebacterium casei LMG S-19264T (=DSM 44701T), isolated from a smear-ripened cheese.</title>
        <authorList>
            <consortium name="US DOE Joint Genome Institute (JGI-PGF)"/>
            <person name="Walter F."/>
            <person name="Albersmeier A."/>
            <person name="Kalinowski J."/>
            <person name="Ruckert C."/>
        </authorList>
    </citation>
    <scope>NUCLEOTIDE SEQUENCE</scope>
    <source>
        <strain evidence="2">JCM 4834</strain>
    </source>
</reference>
<protein>
    <submittedName>
        <fullName evidence="2">Uncharacterized protein</fullName>
    </submittedName>
</protein>
<accession>A0A918RDL5</accession>